<organism evidence="1 2">
    <name type="scientific">Kalmanozyma brasiliensis (strain GHG001)</name>
    <name type="common">Yeast</name>
    <name type="synonym">Pseudozyma brasiliensis</name>
    <dbReference type="NCBI Taxonomy" id="1365824"/>
    <lineage>
        <taxon>Eukaryota</taxon>
        <taxon>Fungi</taxon>
        <taxon>Dikarya</taxon>
        <taxon>Basidiomycota</taxon>
        <taxon>Ustilaginomycotina</taxon>
        <taxon>Ustilaginomycetes</taxon>
        <taxon>Ustilaginales</taxon>
        <taxon>Ustilaginaceae</taxon>
        <taxon>Kalmanozyma</taxon>
    </lineage>
</organism>
<evidence type="ECO:0000313" key="1">
    <source>
        <dbReference type="EMBL" id="EST07228.1"/>
    </source>
</evidence>
<reference evidence="2" key="1">
    <citation type="journal article" date="2013" name="Genome Announc.">
        <title>Draft genome sequence of Pseudozyma brasiliensis sp. nov. strain GHG001, a high producer of endo-1,4-xylanase isolated from an insect pest of sugarcane.</title>
        <authorList>
            <person name="Oliveira J.V.D.C."/>
            <person name="dos Santos R.A.C."/>
            <person name="Borges T.A."/>
            <person name="Riano-Pachon D.M."/>
            <person name="Goldman G.H."/>
        </authorList>
    </citation>
    <scope>NUCLEOTIDE SEQUENCE [LARGE SCALE GENOMIC DNA]</scope>
    <source>
        <strain evidence="2">GHG001</strain>
    </source>
</reference>
<dbReference type="HOGENOM" id="CLU_2334540_0_0_1"/>
<dbReference type="Proteomes" id="UP000019377">
    <property type="component" value="Unassembled WGS sequence"/>
</dbReference>
<name>V5EVG0_KALBG</name>
<evidence type="ECO:0000313" key="2">
    <source>
        <dbReference type="Proteomes" id="UP000019377"/>
    </source>
</evidence>
<sequence length="98" mass="10928">MSRPIRYAFPQRPAVVIVGLFAAAYFGRDNRDFANLFGGRQNIDKVLNLVVNLHIAEAVAMVGYCLYRGADLVTTLQYGVTQLIVGFPTYNVFKRLNG</sequence>
<gene>
    <name evidence="1" type="ORF">PSEUBRA_SCAF21g03509</name>
</gene>
<dbReference type="OrthoDB" id="5553410at2759"/>
<keyword evidence="2" id="KW-1185">Reference proteome</keyword>
<dbReference type="EMBL" id="KI545864">
    <property type="protein sequence ID" value="EST07228.1"/>
    <property type="molecule type" value="Genomic_DNA"/>
</dbReference>
<dbReference type="GeneID" id="27419191"/>
<dbReference type="RefSeq" id="XP_016292217.1">
    <property type="nucleotide sequence ID" value="XM_016436553.1"/>
</dbReference>
<proteinExistence type="predicted"/>
<protein>
    <submittedName>
        <fullName evidence="1">Uncharacterized protein</fullName>
    </submittedName>
</protein>
<dbReference type="AlphaFoldDB" id="V5EVG0"/>
<accession>V5EVG0</accession>
<dbReference type="OMA" id="IFNIHAA"/>